<dbReference type="InterPro" id="IPR036737">
    <property type="entry name" value="OmpA-like_sf"/>
</dbReference>
<organism evidence="5 6">
    <name type="scientific">Kiloniella antarctica</name>
    <dbReference type="NCBI Taxonomy" id="1550907"/>
    <lineage>
        <taxon>Bacteria</taxon>
        <taxon>Pseudomonadati</taxon>
        <taxon>Pseudomonadota</taxon>
        <taxon>Alphaproteobacteria</taxon>
        <taxon>Rhodospirillales</taxon>
        <taxon>Kiloniellaceae</taxon>
        <taxon>Kiloniella</taxon>
    </lineage>
</organism>
<dbReference type="Pfam" id="PF00691">
    <property type="entry name" value="OmpA"/>
    <property type="match status" value="1"/>
</dbReference>
<keyword evidence="3" id="KW-1133">Transmembrane helix</keyword>
<dbReference type="PROSITE" id="PS51123">
    <property type="entry name" value="OMPA_2"/>
    <property type="match status" value="1"/>
</dbReference>
<evidence type="ECO:0000256" key="2">
    <source>
        <dbReference type="SAM" id="Coils"/>
    </source>
</evidence>
<gene>
    <name evidence="5" type="ORF">ACFSKO_00785</name>
</gene>
<evidence type="ECO:0000256" key="3">
    <source>
        <dbReference type="SAM" id="Phobius"/>
    </source>
</evidence>
<dbReference type="InterPro" id="IPR050330">
    <property type="entry name" value="Bact_OuterMem_StrucFunc"/>
</dbReference>
<comment type="caution">
    <text evidence="5">The sequence shown here is derived from an EMBL/GenBank/DDBJ whole genome shotgun (WGS) entry which is preliminary data.</text>
</comment>
<evidence type="ECO:0000256" key="1">
    <source>
        <dbReference type="PROSITE-ProRule" id="PRU00473"/>
    </source>
</evidence>
<keyword evidence="1 3" id="KW-0472">Membrane</keyword>
<proteinExistence type="predicted"/>
<dbReference type="PANTHER" id="PTHR30329:SF21">
    <property type="entry name" value="LIPOPROTEIN YIAD-RELATED"/>
    <property type="match status" value="1"/>
</dbReference>
<dbReference type="Gene3D" id="3.30.1330.60">
    <property type="entry name" value="OmpA-like domain"/>
    <property type="match status" value="1"/>
</dbReference>
<dbReference type="NCBIfam" id="NF006543">
    <property type="entry name" value="PRK09039.1-2"/>
    <property type="match status" value="1"/>
</dbReference>
<sequence length="447" mass="49665">MSFSSRRSNRRSINIWPGFVDALATLLLVIIFVLMVFMVAQFTLSNALSGKDKALSNLNREISELAELLSLEKSANTRLRTSVTQLTTELQSSISSRDSLANQLASLSQDKENLEGELVSVSSKLKDLISAHALLQADKNLLAKDKEVLKSEKDDLLDSKKSIEEQLSILELAAAKLSAESARVNAELEDAYKVVEADREKIETQLAEIALLKEIRDNLTQKLTNAESDITGQKKLTTEAQTEVVLLNQQIAALRKQLSDISATLDITEAINAAQETQIIDLGKRLNVALATKVQQLAKYRSEFFGRLREVLGNRQDIRIVGDRFVFQSEVLFTSGSATLEEGGRNQLGQLANTLRELSATIPTEIDWILRVDGHTDVQPISTPEFPSNWELSTSRAISVVKYLISQGIPASRLAATGFGQFQPLDNSRDEIAFRRNRRIELKLTQR</sequence>
<dbReference type="RefSeq" id="WP_380247379.1">
    <property type="nucleotide sequence ID" value="NZ_JBHUII010000001.1"/>
</dbReference>
<dbReference type="CDD" id="cd07185">
    <property type="entry name" value="OmpA_C-like"/>
    <property type="match status" value="1"/>
</dbReference>
<feature type="coiled-coil region" evidence="2">
    <location>
        <begin position="55"/>
        <end position="257"/>
    </location>
</feature>
<keyword evidence="3" id="KW-0812">Transmembrane</keyword>
<dbReference type="EMBL" id="JBHUII010000001">
    <property type="protein sequence ID" value="MFD2204124.1"/>
    <property type="molecule type" value="Genomic_DNA"/>
</dbReference>
<accession>A0ABW5BF21</accession>
<evidence type="ECO:0000313" key="5">
    <source>
        <dbReference type="EMBL" id="MFD2204124.1"/>
    </source>
</evidence>
<reference evidence="6" key="1">
    <citation type="journal article" date="2019" name="Int. J. Syst. Evol. Microbiol.">
        <title>The Global Catalogue of Microorganisms (GCM) 10K type strain sequencing project: providing services to taxonomists for standard genome sequencing and annotation.</title>
        <authorList>
            <consortium name="The Broad Institute Genomics Platform"/>
            <consortium name="The Broad Institute Genome Sequencing Center for Infectious Disease"/>
            <person name="Wu L."/>
            <person name="Ma J."/>
        </authorList>
    </citation>
    <scope>NUCLEOTIDE SEQUENCE [LARGE SCALE GENOMIC DNA]</scope>
    <source>
        <strain evidence="6">CGMCC 4.7192</strain>
    </source>
</reference>
<dbReference type="SUPFAM" id="SSF103088">
    <property type="entry name" value="OmpA-like"/>
    <property type="match status" value="1"/>
</dbReference>
<feature type="transmembrane region" description="Helical" evidence="3">
    <location>
        <begin position="20"/>
        <end position="44"/>
    </location>
</feature>
<keyword evidence="2" id="KW-0175">Coiled coil</keyword>
<evidence type="ECO:0000313" key="6">
    <source>
        <dbReference type="Proteomes" id="UP001597294"/>
    </source>
</evidence>
<feature type="domain" description="OmpA-like" evidence="4">
    <location>
        <begin position="321"/>
        <end position="447"/>
    </location>
</feature>
<dbReference type="PANTHER" id="PTHR30329">
    <property type="entry name" value="STATOR ELEMENT OF FLAGELLAR MOTOR COMPLEX"/>
    <property type="match status" value="1"/>
</dbReference>
<dbReference type="InterPro" id="IPR006665">
    <property type="entry name" value="OmpA-like"/>
</dbReference>
<name>A0ABW5BF21_9PROT</name>
<dbReference type="Proteomes" id="UP001597294">
    <property type="component" value="Unassembled WGS sequence"/>
</dbReference>
<evidence type="ECO:0000259" key="4">
    <source>
        <dbReference type="PROSITE" id="PS51123"/>
    </source>
</evidence>
<protein>
    <submittedName>
        <fullName evidence="5">Peptidoglycan -binding protein</fullName>
    </submittedName>
</protein>
<keyword evidence="6" id="KW-1185">Reference proteome</keyword>